<keyword evidence="1" id="KW-0732">Signal</keyword>
<dbReference type="EMBL" id="KK113140">
    <property type="protein sequence ID" value="KFM59443.1"/>
    <property type="molecule type" value="Genomic_DNA"/>
</dbReference>
<dbReference type="AlphaFoldDB" id="A0A087T2V4"/>
<name>A0A087T2V4_STEMI</name>
<accession>A0A087T2V4</accession>
<feature type="chain" id="PRO_5001829325" evidence="1">
    <location>
        <begin position="18"/>
        <end position="48"/>
    </location>
</feature>
<protein>
    <submittedName>
        <fullName evidence="2">Uncharacterized protein</fullName>
    </submittedName>
</protein>
<reference evidence="2 3" key="1">
    <citation type="submission" date="2013-11" db="EMBL/GenBank/DDBJ databases">
        <title>Genome sequencing of Stegodyphus mimosarum.</title>
        <authorList>
            <person name="Bechsgaard J."/>
        </authorList>
    </citation>
    <scope>NUCLEOTIDE SEQUENCE [LARGE SCALE GENOMIC DNA]</scope>
</reference>
<feature type="non-terminal residue" evidence="2">
    <location>
        <position position="48"/>
    </location>
</feature>
<evidence type="ECO:0000313" key="2">
    <source>
        <dbReference type="EMBL" id="KFM59443.1"/>
    </source>
</evidence>
<proteinExistence type="predicted"/>
<organism evidence="2 3">
    <name type="scientific">Stegodyphus mimosarum</name>
    <name type="common">African social velvet spider</name>
    <dbReference type="NCBI Taxonomy" id="407821"/>
    <lineage>
        <taxon>Eukaryota</taxon>
        <taxon>Metazoa</taxon>
        <taxon>Ecdysozoa</taxon>
        <taxon>Arthropoda</taxon>
        <taxon>Chelicerata</taxon>
        <taxon>Arachnida</taxon>
        <taxon>Araneae</taxon>
        <taxon>Araneomorphae</taxon>
        <taxon>Entelegynae</taxon>
        <taxon>Eresoidea</taxon>
        <taxon>Eresidae</taxon>
        <taxon>Stegodyphus</taxon>
    </lineage>
</organism>
<gene>
    <name evidence="2" type="ORF">X975_16846</name>
</gene>
<dbReference type="Proteomes" id="UP000054359">
    <property type="component" value="Unassembled WGS sequence"/>
</dbReference>
<keyword evidence="3" id="KW-1185">Reference proteome</keyword>
<feature type="signal peptide" evidence="1">
    <location>
        <begin position="1"/>
        <end position="17"/>
    </location>
</feature>
<evidence type="ECO:0000313" key="3">
    <source>
        <dbReference type="Proteomes" id="UP000054359"/>
    </source>
</evidence>
<evidence type="ECO:0000256" key="1">
    <source>
        <dbReference type="SAM" id="SignalP"/>
    </source>
</evidence>
<sequence length="48" mass="5445">MWILQVLLLVKLKCFFSSPSGELKSSSATNNFLRRDELLSTSVSQQEL</sequence>